<proteinExistence type="predicted"/>
<dbReference type="PANTHER" id="PTHR30565">
    <property type="entry name" value="PROTEIN YCIF"/>
    <property type="match status" value="1"/>
</dbReference>
<accession>A0A323UIY4</accession>
<dbReference type="AlphaFoldDB" id="A0A323UIY4"/>
<gene>
    <name evidence="1" type="ORF">DNX69_05970</name>
</gene>
<dbReference type="RefSeq" id="WP_110785093.1">
    <property type="nucleotide sequence ID" value="NZ_QKQS01000008.1"/>
</dbReference>
<protein>
    <submittedName>
        <fullName evidence="1">Uncharacterized protein</fullName>
    </submittedName>
</protein>
<dbReference type="SUPFAM" id="SSF47240">
    <property type="entry name" value="Ferritin-like"/>
    <property type="match status" value="1"/>
</dbReference>
<dbReference type="InterPro" id="IPR009078">
    <property type="entry name" value="Ferritin-like_SF"/>
</dbReference>
<dbReference type="Pfam" id="PF05974">
    <property type="entry name" value="DUF892"/>
    <property type="match status" value="1"/>
</dbReference>
<dbReference type="EMBL" id="QKQS01000008">
    <property type="protein sequence ID" value="PZA13012.1"/>
    <property type="molecule type" value="Genomic_DNA"/>
</dbReference>
<evidence type="ECO:0000313" key="1">
    <source>
        <dbReference type="EMBL" id="PZA13012.1"/>
    </source>
</evidence>
<name>A0A323UIY4_RHOPL</name>
<sequence>MAQDAREIFVTGLRNAHAMETQAREMMERQSERLDDYPEVKARVQQHLRETEGQLKRLDECLSACGESASMLKDTTQSFMGNMAALAHTVMPDEILKNTFANNAFEHFEIAAYKSLLSIADIAGFASAKPLLQASLKEEEAMAAWIDQNIDSVTRSYVQSQAA</sequence>
<dbReference type="Proteomes" id="UP000248134">
    <property type="component" value="Unassembled WGS sequence"/>
</dbReference>
<dbReference type="InterPro" id="IPR010287">
    <property type="entry name" value="DUF892_YciF-like"/>
</dbReference>
<organism evidence="1 2">
    <name type="scientific">Rhodopseudomonas palustris</name>
    <dbReference type="NCBI Taxonomy" id="1076"/>
    <lineage>
        <taxon>Bacteria</taxon>
        <taxon>Pseudomonadati</taxon>
        <taxon>Pseudomonadota</taxon>
        <taxon>Alphaproteobacteria</taxon>
        <taxon>Hyphomicrobiales</taxon>
        <taxon>Nitrobacteraceae</taxon>
        <taxon>Rhodopseudomonas</taxon>
    </lineage>
</organism>
<dbReference type="PANTHER" id="PTHR30565:SF9">
    <property type="entry name" value="PROTEIN YCIF"/>
    <property type="match status" value="1"/>
</dbReference>
<dbReference type="OrthoDB" id="7273732at2"/>
<evidence type="ECO:0000313" key="2">
    <source>
        <dbReference type="Proteomes" id="UP000248134"/>
    </source>
</evidence>
<dbReference type="InterPro" id="IPR012347">
    <property type="entry name" value="Ferritin-like"/>
</dbReference>
<reference evidence="1 2" key="1">
    <citation type="submission" date="2018-06" db="EMBL/GenBank/DDBJ databases">
        <title>Draft Whole-Genome Sequence of the purple photosynthetic bacterium Rhodospeudomonas palustris XCP.</title>
        <authorList>
            <person name="Rayyan A."/>
            <person name="Meyer T.E."/>
            <person name="Kyndt J.A."/>
        </authorList>
    </citation>
    <scope>NUCLEOTIDE SEQUENCE [LARGE SCALE GENOMIC DNA]</scope>
    <source>
        <strain evidence="1 2">XCP</strain>
    </source>
</reference>
<dbReference type="InterPro" id="IPR047114">
    <property type="entry name" value="YciF"/>
</dbReference>
<comment type="caution">
    <text evidence="1">The sequence shown here is derived from an EMBL/GenBank/DDBJ whole genome shotgun (WGS) entry which is preliminary data.</text>
</comment>
<dbReference type="Gene3D" id="1.20.1260.10">
    <property type="match status" value="1"/>
</dbReference>